<organism evidence="2 3">
    <name type="scientific">Dothidotthia symphoricarpi CBS 119687</name>
    <dbReference type="NCBI Taxonomy" id="1392245"/>
    <lineage>
        <taxon>Eukaryota</taxon>
        <taxon>Fungi</taxon>
        <taxon>Dikarya</taxon>
        <taxon>Ascomycota</taxon>
        <taxon>Pezizomycotina</taxon>
        <taxon>Dothideomycetes</taxon>
        <taxon>Pleosporomycetidae</taxon>
        <taxon>Pleosporales</taxon>
        <taxon>Dothidotthiaceae</taxon>
        <taxon>Dothidotthia</taxon>
    </lineage>
</organism>
<evidence type="ECO:0000256" key="1">
    <source>
        <dbReference type="SAM" id="Phobius"/>
    </source>
</evidence>
<evidence type="ECO:0000313" key="3">
    <source>
        <dbReference type="Proteomes" id="UP000799771"/>
    </source>
</evidence>
<keyword evidence="3" id="KW-1185">Reference proteome</keyword>
<evidence type="ECO:0000313" key="2">
    <source>
        <dbReference type="EMBL" id="KAF2124802.1"/>
    </source>
</evidence>
<dbReference type="AlphaFoldDB" id="A0A6A5ZYH9"/>
<feature type="transmembrane region" description="Helical" evidence="1">
    <location>
        <begin position="61"/>
        <end position="79"/>
    </location>
</feature>
<sequence length="80" mass="9059">MFFSETSLIAYDGGVRGGGRAALHTKGSCHVWYGMVLGWVFFYYAPFLTDNRVQILQITDIFRRFLFSSSFLLITHGIGT</sequence>
<keyword evidence="1" id="KW-0472">Membrane</keyword>
<gene>
    <name evidence="2" type="ORF">P153DRAFT_127514</name>
</gene>
<dbReference type="RefSeq" id="XP_033519195.1">
    <property type="nucleotide sequence ID" value="XM_033662021.1"/>
</dbReference>
<dbReference type="GeneID" id="54402453"/>
<keyword evidence="1" id="KW-0812">Transmembrane</keyword>
<feature type="transmembrane region" description="Helical" evidence="1">
    <location>
        <begin position="31"/>
        <end position="49"/>
    </location>
</feature>
<protein>
    <submittedName>
        <fullName evidence="2">Uncharacterized protein</fullName>
    </submittedName>
</protein>
<keyword evidence="1" id="KW-1133">Transmembrane helix</keyword>
<dbReference type="Proteomes" id="UP000799771">
    <property type="component" value="Unassembled WGS sequence"/>
</dbReference>
<proteinExistence type="predicted"/>
<dbReference type="EMBL" id="ML977518">
    <property type="protein sequence ID" value="KAF2124802.1"/>
    <property type="molecule type" value="Genomic_DNA"/>
</dbReference>
<accession>A0A6A5ZYH9</accession>
<reference evidence="2" key="1">
    <citation type="journal article" date="2020" name="Stud. Mycol.">
        <title>101 Dothideomycetes genomes: a test case for predicting lifestyles and emergence of pathogens.</title>
        <authorList>
            <person name="Haridas S."/>
            <person name="Albert R."/>
            <person name="Binder M."/>
            <person name="Bloem J."/>
            <person name="Labutti K."/>
            <person name="Salamov A."/>
            <person name="Andreopoulos B."/>
            <person name="Baker S."/>
            <person name="Barry K."/>
            <person name="Bills G."/>
            <person name="Bluhm B."/>
            <person name="Cannon C."/>
            <person name="Castanera R."/>
            <person name="Culley D."/>
            <person name="Daum C."/>
            <person name="Ezra D."/>
            <person name="Gonzalez J."/>
            <person name="Henrissat B."/>
            <person name="Kuo A."/>
            <person name="Liang C."/>
            <person name="Lipzen A."/>
            <person name="Lutzoni F."/>
            <person name="Magnuson J."/>
            <person name="Mondo S."/>
            <person name="Nolan M."/>
            <person name="Ohm R."/>
            <person name="Pangilinan J."/>
            <person name="Park H.-J."/>
            <person name="Ramirez L."/>
            <person name="Alfaro M."/>
            <person name="Sun H."/>
            <person name="Tritt A."/>
            <person name="Yoshinaga Y."/>
            <person name="Zwiers L.-H."/>
            <person name="Turgeon B."/>
            <person name="Goodwin S."/>
            <person name="Spatafora J."/>
            <person name="Crous P."/>
            <person name="Grigoriev I."/>
        </authorList>
    </citation>
    <scope>NUCLEOTIDE SEQUENCE</scope>
    <source>
        <strain evidence="2">CBS 119687</strain>
    </source>
</reference>
<name>A0A6A5ZYH9_9PLEO</name>